<accession>A0A9E7EED8</accession>
<protein>
    <submittedName>
        <fullName evidence="1">Uncharacterized protein</fullName>
    </submittedName>
</protein>
<dbReference type="EMBL" id="CP097502">
    <property type="protein sequence ID" value="URD75619.1"/>
    <property type="molecule type" value="Genomic_DNA"/>
</dbReference>
<gene>
    <name evidence="1" type="ORF">MUK42_07615</name>
</gene>
<sequence length="92" mass="10664">MKLILAKCNSHFVYGCLVLVEPYKEKGKRSPTSVGSSNHCRIRGVTSWLVNWRQRQEKNNWYQHCSCMLSWVVGGFAKRGAKENRVSVRYSK</sequence>
<reference evidence="1" key="1">
    <citation type="submission" date="2022-05" db="EMBL/GenBank/DDBJ databases">
        <title>The Musa troglodytarum L. genome provides insights into the mechanism of non-climacteric behaviour and enrichment of carotenoids.</title>
        <authorList>
            <person name="Wang J."/>
        </authorList>
    </citation>
    <scope>NUCLEOTIDE SEQUENCE</scope>
    <source>
        <tissue evidence="1">Leaf</tissue>
    </source>
</reference>
<dbReference type="AlphaFoldDB" id="A0A9E7EED8"/>
<organism evidence="1 2">
    <name type="scientific">Musa troglodytarum</name>
    <name type="common">fe'i banana</name>
    <dbReference type="NCBI Taxonomy" id="320322"/>
    <lineage>
        <taxon>Eukaryota</taxon>
        <taxon>Viridiplantae</taxon>
        <taxon>Streptophyta</taxon>
        <taxon>Embryophyta</taxon>
        <taxon>Tracheophyta</taxon>
        <taxon>Spermatophyta</taxon>
        <taxon>Magnoliopsida</taxon>
        <taxon>Liliopsida</taxon>
        <taxon>Zingiberales</taxon>
        <taxon>Musaceae</taxon>
        <taxon>Musa</taxon>
    </lineage>
</organism>
<evidence type="ECO:0000313" key="2">
    <source>
        <dbReference type="Proteomes" id="UP001055439"/>
    </source>
</evidence>
<proteinExistence type="predicted"/>
<evidence type="ECO:0000313" key="1">
    <source>
        <dbReference type="EMBL" id="URD75619.1"/>
    </source>
</evidence>
<dbReference type="Proteomes" id="UP001055439">
    <property type="component" value="Chromosome 1"/>
</dbReference>
<keyword evidence="2" id="KW-1185">Reference proteome</keyword>
<name>A0A9E7EED8_9LILI</name>